<sequence>MSLEQSPPSVTEAELLAFVDGQLPQPRHDEVQAWLDRHPEHARRVEADLALNRQMREHFGRVLEERLPPRLVDAAQGRERLRWRLAAAFAGAIVLAGGVGGWMGWSLRHDPTPTLSAEVAPAFARRAMVAHAVYAPDQRRAVEVDAAHEDQLVRWLSRRLGAPLRVPHLQGLGFALEGGRLLPGRQGPVAQFMYRRDDGQRLTLYMSNEMPPGGAAVPAPAATSFRFASEGEVNSFYWIDGHWGYAISAGVERQVLAEVSAEVFRQLGAPGPASAGAR</sequence>
<dbReference type="Proteomes" id="UP000249633">
    <property type="component" value="Unassembled WGS sequence"/>
</dbReference>
<gene>
    <name evidence="2" type="ORF">DI603_09040</name>
</gene>
<feature type="transmembrane region" description="Helical" evidence="1">
    <location>
        <begin position="85"/>
        <end position="105"/>
    </location>
</feature>
<evidence type="ECO:0000313" key="2">
    <source>
        <dbReference type="EMBL" id="PZP32819.1"/>
    </source>
</evidence>
<keyword evidence="1" id="KW-0812">Transmembrane</keyword>
<dbReference type="AlphaFoldDB" id="A0A2W5FTF7"/>
<accession>A0A2W5FTF7</accession>
<name>A0A2W5FTF7_9BURK</name>
<evidence type="ECO:0008006" key="4">
    <source>
        <dbReference type="Google" id="ProtNLM"/>
    </source>
</evidence>
<reference evidence="2 3" key="1">
    <citation type="submission" date="2017-08" db="EMBL/GenBank/DDBJ databases">
        <title>Infants hospitalized years apart are colonized by the same room-sourced microbial strains.</title>
        <authorList>
            <person name="Brooks B."/>
            <person name="Olm M.R."/>
            <person name="Firek B.A."/>
            <person name="Baker R."/>
            <person name="Thomas B.C."/>
            <person name="Morowitz M.J."/>
            <person name="Banfield J.F."/>
        </authorList>
    </citation>
    <scope>NUCLEOTIDE SEQUENCE [LARGE SCALE GENOMIC DNA]</scope>
    <source>
        <strain evidence="2">S2_012_000_R2_81</strain>
    </source>
</reference>
<protein>
    <recommendedName>
        <fullName evidence="4">Anti-sigma factor</fullName>
    </recommendedName>
</protein>
<keyword evidence="1" id="KW-1133">Transmembrane helix</keyword>
<comment type="caution">
    <text evidence="2">The sequence shown here is derived from an EMBL/GenBank/DDBJ whole genome shotgun (WGS) entry which is preliminary data.</text>
</comment>
<dbReference type="EMBL" id="QFOD01000007">
    <property type="protein sequence ID" value="PZP32819.1"/>
    <property type="molecule type" value="Genomic_DNA"/>
</dbReference>
<organism evidence="2 3">
    <name type="scientific">Roseateles depolymerans</name>
    <dbReference type="NCBI Taxonomy" id="76731"/>
    <lineage>
        <taxon>Bacteria</taxon>
        <taxon>Pseudomonadati</taxon>
        <taxon>Pseudomonadota</taxon>
        <taxon>Betaproteobacteria</taxon>
        <taxon>Burkholderiales</taxon>
        <taxon>Sphaerotilaceae</taxon>
        <taxon>Roseateles</taxon>
    </lineage>
</organism>
<proteinExistence type="predicted"/>
<evidence type="ECO:0000313" key="3">
    <source>
        <dbReference type="Proteomes" id="UP000249633"/>
    </source>
</evidence>
<evidence type="ECO:0000256" key="1">
    <source>
        <dbReference type="SAM" id="Phobius"/>
    </source>
</evidence>
<keyword evidence="1" id="KW-0472">Membrane</keyword>